<evidence type="ECO:0000256" key="5">
    <source>
        <dbReference type="ARBA" id="ARBA00022840"/>
    </source>
</evidence>
<evidence type="ECO:0000256" key="4">
    <source>
        <dbReference type="ARBA" id="ARBA00022741"/>
    </source>
</evidence>
<dbReference type="SMR" id="A0A024V3T9"/>
<dbReference type="PRINTS" id="PR01657">
    <property type="entry name" value="MCMFAMILY"/>
</dbReference>
<dbReference type="GO" id="GO:0042555">
    <property type="term" value="C:MCM complex"/>
    <property type="evidence" value="ECO:0007669"/>
    <property type="project" value="InterPro"/>
</dbReference>
<dbReference type="PANTHER" id="PTHR11630:SF66">
    <property type="entry name" value="DNA REPLICATION LICENSING FACTOR MCM4"/>
    <property type="match status" value="1"/>
</dbReference>
<evidence type="ECO:0000256" key="7">
    <source>
        <dbReference type="RuleBase" id="RU004070"/>
    </source>
</evidence>
<dbReference type="GO" id="GO:0005524">
    <property type="term" value="F:ATP binding"/>
    <property type="evidence" value="ECO:0007669"/>
    <property type="project" value="UniProtKB-KW"/>
</dbReference>
<dbReference type="InterPro" id="IPR018525">
    <property type="entry name" value="MCM_CS"/>
</dbReference>
<dbReference type="SUPFAM" id="SSF50249">
    <property type="entry name" value="Nucleic acid-binding proteins"/>
    <property type="match status" value="1"/>
</dbReference>
<dbReference type="EC" id="3.6.4.12" evidence="2"/>
<dbReference type="Gene3D" id="3.40.50.300">
    <property type="entry name" value="P-loop containing nucleotide triphosphate hydrolases"/>
    <property type="match status" value="1"/>
</dbReference>
<dbReference type="GO" id="GO:0017116">
    <property type="term" value="F:single-stranded DNA helicase activity"/>
    <property type="evidence" value="ECO:0007669"/>
    <property type="project" value="TreeGrafter"/>
</dbReference>
<protein>
    <recommendedName>
        <fullName evidence="2">DNA helicase</fullName>
        <ecNumber evidence="2">3.6.4.12</ecNumber>
    </recommendedName>
</protein>
<keyword evidence="5 7" id="KW-0067">ATP-binding</keyword>
<evidence type="ECO:0000259" key="9">
    <source>
        <dbReference type="PROSITE" id="PS50051"/>
    </source>
</evidence>
<dbReference type="InterPro" id="IPR031327">
    <property type="entry name" value="MCM"/>
</dbReference>
<feature type="domain" description="MCM C-terminal AAA(+) ATPase" evidence="9">
    <location>
        <begin position="516"/>
        <end position="722"/>
    </location>
</feature>
<dbReference type="Gene3D" id="2.20.28.10">
    <property type="match status" value="1"/>
</dbReference>
<evidence type="ECO:0000313" key="10">
    <source>
        <dbReference type="EMBL" id="ETW17187.1"/>
    </source>
</evidence>
<dbReference type="InterPro" id="IPR027417">
    <property type="entry name" value="P-loop_NTPase"/>
</dbReference>
<dbReference type="GO" id="GO:1902975">
    <property type="term" value="P:mitotic DNA replication initiation"/>
    <property type="evidence" value="ECO:0007669"/>
    <property type="project" value="TreeGrafter"/>
</dbReference>
<evidence type="ECO:0000256" key="1">
    <source>
        <dbReference type="ARBA" id="ARBA00008010"/>
    </source>
</evidence>
<gene>
    <name evidence="10" type="ORF">PFFVO_04014</name>
</gene>
<dbReference type="PRINTS" id="PR01660">
    <property type="entry name" value="MCMPROTEIN4"/>
</dbReference>
<dbReference type="SMART" id="SM00350">
    <property type="entry name" value="MCM"/>
    <property type="match status" value="1"/>
</dbReference>
<dbReference type="InterPro" id="IPR001208">
    <property type="entry name" value="MCM_dom"/>
</dbReference>
<evidence type="ECO:0000256" key="2">
    <source>
        <dbReference type="ARBA" id="ARBA00012551"/>
    </source>
</evidence>
<dbReference type="Pfam" id="PF00493">
    <property type="entry name" value="MCM"/>
    <property type="match status" value="1"/>
</dbReference>
<dbReference type="AlphaFoldDB" id="A0A024V3T9"/>
<organism evidence="10 11">
    <name type="scientific">Plasmodium falciparum Vietnam Oak-Knoll</name>
    <name type="common">FVO</name>
    <dbReference type="NCBI Taxonomy" id="1036723"/>
    <lineage>
        <taxon>Eukaryota</taxon>
        <taxon>Sar</taxon>
        <taxon>Alveolata</taxon>
        <taxon>Apicomplexa</taxon>
        <taxon>Aconoidasida</taxon>
        <taxon>Haemosporida</taxon>
        <taxon>Plasmodiidae</taxon>
        <taxon>Plasmodium</taxon>
        <taxon>Plasmodium (Laverania)</taxon>
    </lineage>
</organism>
<feature type="compositionally biased region" description="Low complexity" evidence="8">
    <location>
        <begin position="12"/>
        <end position="22"/>
    </location>
</feature>
<dbReference type="InterPro" id="IPR012340">
    <property type="entry name" value="NA-bd_OB-fold"/>
</dbReference>
<evidence type="ECO:0000256" key="3">
    <source>
        <dbReference type="ARBA" id="ARBA00022705"/>
    </source>
</evidence>
<dbReference type="GO" id="GO:0003697">
    <property type="term" value="F:single-stranded DNA binding"/>
    <property type="evidence" value="ECO:0007669"/>
    <property type="project" value="TreeGrafter"/>
</dbReference>
<dbReference type="PANTHER" id="PTHR11630">
    <property type="entry name" value="DNA REPLICATION LICENSING FACTOR MCM FAMILY MEMBER"/>
    <property type="match status" value="1"/>
</dbReference>
<dbReference type="PROSITE" id="PS50051">
    <property type="entry name" value="MCM_2"/>
    <property type="match status" value="1"/>
</dbReference>
<dbReference type="Pfam" id="PF17207">
    <property type="entry name" value="MCM_OB"/>
    <property type="match status" value="1"/>
</dbReference>
<feature type="compositionally biased region" description="Acidic residues" evidence="8">
    <location>
        <begin position="730"/>
        <end position="746"/>
    </location>
</feature>
<dbReference type="GO" id="GO:0000727">
    <property type="term" value="P:double-strand break repair via break-induced replication"/>
    <property type="evidence" value="ECO:0007669"/>
    <property type="project" value="TreeGrafter"/>
</dbReference>
<proteinExistence type="inferred from homology"/>
<dbReference type="GO" id="GO:0005634">
    <property type="term" value="C:nucleus"/>
    <property type="evidence" value="ECO:0007669"/>
    <property type="project" value="TreeGrafter"/>
</dbReference>
<sequence>MGTPRRRLGQQNNNNNSPFALSSSNIFGSNNEIFGSNFMHTPMSSRRTKNSKSFLNSMLNESRYLNQSNAGSQFIKYGHTPLAIRRIKCARADIGDVGREAFMEDVESGRLPHFIDSNLEQIKELFNQFFDEFNITNYSDVLDFTDEDRSISEYILLHRDNLKVYLAYYGWKMIKFIETGRQNECRLNNTNYEDDDENNENSEGIRNLEHIKSFEIDLTHIFFFNKKLYKLIIEYPSDCISEIDKIISTKYNSLLALVLEGDTRSSSSDKYPLSSTKQDYCRVRFFNKKHKDTPRKLGPNQIETLVCVKGVIIRCSNIIPEMTMAAFKCTSKKRIGVNNYEKCNEEVYEHVIQGEVQEPVTCSNCNNKNTFELWHNNCCFSSKQLIKLSEVTEHLKQGETPQSISIYAYDDLIDYTKPGDTVELTGILKASPVRLNPRSRCYNSVHRTYINVIHIKKENKQKMKLTEQNDTANIILKRNEDGTVEENFEKLNEQGNLLFTTEVIQKMEQLSKDPNIYQRLVDSIAPSIYGREDIKKGLLCQLFGGSKITDKYNNKYRSEIHILLCGDPSTAKSQLLHYVHKLSPRGIYTSGKGSSSVGLTAFISKDSETKEYILESGAVVLSDKGICCIDEFDKMDDSARAILHEVMEQQTVTIAKAGIVATLNARTSILASANPINSRYDKNKAVVENINLPPSLFSRFDLIYLVIDQANEDEDRKLATVLCKNFSYNPEEEEDEDQEDQEEDEPNYITQQRARKSKGTSRKNERENYYNDGDNDDDDDISNYLNDSNDAQNKRGSWANVNISYDEYNNSSNKKTSKNYLIDSNTLALYIAYCRITCNPIISLESKKIIIEEYIKMRCKEGTKSPTASPRQLEGLVRLSQSLAKMKLKRVVSPEEANEAVRLMNIATFQSLIDPLSGRIDFDQVNLGQTSQHKKKSDLIKDIIMNALVLKNMTKDELLTHCHETIMNDPQHTTSMDRKSFEEAFYDLEKSQEITRLCSGLYKKK</sequence>
<dbReference type="Gene3D" id="2.40.50.140">
    <property type="entry name" value="Nucleic acid-binding proteins"/>
    <property type="match status" value="1"/>
</dbReference>
<accession>A0A024V3T9</accession>
<keyword evidence="3" id="KW-0235">DNA replication</keyword>
<dbReference type="Pfam" id="PF17855">
    <property type="entry name" value="MCM_lid"/>
    <property type="match status" value="1"/>
</dbReference>
<dbReference type="OrthoDB" id="10251574at2759"/>
<keyword evidence="6 7" id="KW-0238">DNA-binding</keyword>
<dbReference type="InterPro" id="IPR008047">
    <property type="entry name" value="MCM_4"/>
</dbReference>
<name>A0A024V3T9_PLAFA</name>
<comment type="similarity">
    <text evidence="1 7">Belongs to the MCM family.</text>
</comment>
<reference evidence="10 11" key="2">
    <citation type="submission" date="2013-02" db="EMBL/GenBank/DDBJ databases">
        <title>The Genome Sequence of Plasmodium falciparum Vietnam Oak-Knoll (FVO).</title>
        <authorList>
            <consortium name="The Broad Institute Genome Sequencing Platform"/>
            <consortium name="The Broad Institute Genome Sequencing Center for Infectious Disease"/>
            <person name="Neafsey D."/>
            <person name="Cheeseman I."/>
            <person name="Volkman S."/>
            <person name="Adams J."/>
            <person name="Walker B."/>
            <person name="Young S.K."/>
            <person name="Zeng Q."/>
            <person name="Gargeya S."/>
            <person name="Fitzgerald M."/>
            <person name="Haas B."/>
            <person name="Abouelleil A."/>
            <person name="Alvarado L."/>
            <person name="Arachchi H.M."/>
            <person name="Berlin A.M."/>
            <person name="Chapman S.B."/>
            <person name="Dewar J."/>
            <person name="Goldberg J."/>
            <person name="Griggs A."/>
            <person name="Gujja S."/>
            <person name="Hansen M."/>
            <person name="Howarth C."/>
            <person name="Imamovic A."/>
            <person name="Larimer J."/>
            <person name="McCowan C."/>
            <person name="Murphy C."/>
            <person name="Neiman D."/>
            <person name="Pearson M."/>
            <person name="Priest M."/>
            <person name="Roberts A."/>
            <person name="Saif S."/>
            <person name="Shea T."/>
            <person name="Sisk P."/>
            <person name="Sykes S."/>
            <person name="Wortman J."/>
            <person name="Nusbaum C."/>
            <person name="Birren B."/>
        </authorList>
    </citation>
    <scope>NUCLEOTIDE SEQUENCE [LARGE SCALE GENOMIC DNA]</scope>
    <source>
        <strain evidence="11">Vietnam Oak-Knoll (FVO)</strain>
    </source>
</reference>
<dbReference type="InterPro" id="IPR041562">
    <property type="entry name" value="MCM_lid"/>
</dbReference>
<reference evidence="10 11" key="1">
    <citation type="submission" date="2013-02" db="EMBL/GenBank/DDBJ databases">
        <title>The Genome Annotation of Plasmodium falciparum Vietnam Oak-Knoll (FVO).</title>
        <authorList>
            <consortium name="The Broad Institute Genome Sequencing Platform"/>
            <consortium name="The Broad Institute Genome Sequencing Center for Infectious Disease"/>
            <person name="Neafsey D."/>
            <person name="Hoffman S."/>
            <person name="Volkman S."/>
            <person name="Rosenthal P."/>
            <person name="Walker B."/>
            <person name="Young S.K."/>
            <person name="Zeng Q."/>
            <person name="Gargeya S."/>
            <person name="Fitzgerald M."/>
            <person name="Haas B."/>
            <person name="Abouelleil A."/>
            <person name="Allen A.W."/>
            <person name="Alvarado L."/>
            <person name="Arachchi H.M."/>
            <person name="Berlin A.M."/>
            <person name="Chapman S.B."/>
            <person name="Gainer-Dewar J."/>
            <person name="Goldberg J."/>
            <person name="Griggs A."/>
            <person name="Gujja S."/>
            <person name="Hansen M."/>
            <person name="Howarth C."/>
            <person name="Imamovic A."/>
            <person name="Ireland A."/>
            <person name="Larimer J."/>
            <person name="McCowan C."/>
            <person name="Murphy C."/>
            <person name="Pearson M."/>
            <person name="Poon T.W."/>
            <person name="Priest M."/>
            <person name="Roberts A."/>
            <person name="Saif S."/>
            <person name="Shea T."/>
            <person name="Sisk P."/>
            <person name="Sykes S."/>
            <person name="Wortman J."/>
            <person name="Nusbaum C."/>
            <person name="Birren B."/>
        </authorList>
    </citation>
    <scope>NUCLEOTIDE SEQUENCE [LARGE SCALE GENOMIC DNA]</scope>
    <source>
        <strain evidence="11">Vietnam Oak-Knoll (FVO)</strain>
    </source>
</reference>
<keyword evidence="4 7" id="KW-0547">Nucleotide-binding</keyword>
<dbReference type="EMBL" id="KI925134">
    <property type="protein sequence ID" value="ETW17187.1"/>
    <property type="molecule type" value="Genomic_DNA"/>
</dbReference>
<dbReference type="PROSITE" id="PS00847">
    <property type="entry name" value="MCM_1"/>
    <property type="match status" value="1"/>
</dbReference>
<feature type="region of interest" description="Disordered" evidence="8">
    <location>
        <begin position="730"/>
        <end position="789"/>
    </location>
</feature>
<dbReference type="GO" id="GO:0006271">
    <property type="term" value="P:DNA strand elongation involved in DNA replication"/>
    <property type="evidence" value="ECO:0007669"/>
    <property type="project" value="TreeGrafter"/>
</dbReference>
<evidence type="ECO:0000256" key="6">
    <source>
        <dbReference type="ARBA" id="ARBA00023125"/>
    </source>
</evidence>
<evidence type="ECO:0000256" key="8">
    <source>
        <dbReference type="SAM" id="MobiDB-lite"/>
    </source>
</evidence>
<dbReference type="SUPFAM" id="SSF52540">
    <property type="entry name" value="P-loop containing nucleoside triphosphate hydrolases"/>
    <property type="match status" value="1"/>
</dbReference>
<feature type="region of interest" description="Disordered" evidence="8">
    <location>
        <begin position="1"/>
        <end position="22"/>
    </location>
</feature>
<dbReference type="Proteomes" id="UP000030690">
    <property type="component" value="Unassembled WGS sequence"/>
</dbReference>
<dbReference type="InterPro" id="IPR033762">
    <property type="entry name" value="MCM_OB"/>
</dbReference>
<evidence type="ECO:0000313" key="11">
    <source>
        <dbReference type="Proteomes" id="UP000030690"/>
    </source>
</evidence>